<dbReference type="EMBL" id="WRXN01000020">
    <property type="protein sequence ID" value="MVT12167.1"/>
    <property type="molecule type" value="Genomic_DNA"/>
</dbReference>
<evidence type="ECO:0000313" key="1">
    <source>
        <dbReference type="EMBL" id="MVT12167.1"/>
    </source>
</evidence>
<proteinExistence type="predicted"/>
<accession>A0A7K1UCR4</accession>
<comment type="caution">
    <text evidence="1">The sequence shown here is derived from an EMBL/GenBank/DDBJ whole genome shotgun (WGS) entry which is preliminary data.</text>
</comment>
<organism evidence="1 2">
    <name type="scientific">Chitinophaga tropicalis</name>
    <dbReference type="NCBI Taxonomy" id="2683588"/>
    <lineage>
        <taxon>Bacteria</taxon>
        <taxon>Pseudomonadati</taxon>
        <taxon>Bacteroidota</taxon>
        <taxon>Chitinophagia</taxon>
        <taxon>Chitinophagales</taxon>
        <taxon>Chitinophagaceae</taxon>
        <taxon>Chitinophaga</taxon>
    </lineage>
</organism>
<reference evidence="1 2" key="1">
    <citation type="submission" date="2019-12" db="EMBL/GenBank/DDBJ databases">
        <title>Chitinophaga sp. strain ysch24 (GDMCC 1.1355), whole genome shotgun sequence.</title>
        <authorList>
            <person name="Zhang X."/>
        </authorList>
    </citation>
    <scope>NUCLEOTIDE SEQUENCE [LARGE SCALE GENOMIC DNA]</scope>
    <source>
        <strain evidence="2">ysch24</strain>
    </source>
</reference>
<gene>
    <name evidence="1" type="ORF">GO493_28170</name>
</gene>
<evidence type="ECO:0008006" key="3">
    <source>
        <dbReference type="Google" id="ProtNLM"/>
    </source>
</evidence>
<evidence type="ECO:0000313" key="2">
    <source>
        <dbReference type="Proteomes" id="UP000461730"/>
    </source>
</evidence>
<sequence>MKQIVLLLLLIGGGIVGAQAQHRGNGYGHDKHYRVHRGGNWDDCNRHYRGAYYNCRPAVPVVYAQPAPVIYAEPAPVVYAQPAPVYVPAPPPPPRVVYQRSPRVVIATGPIVIGL</sequence>
<dbReference type="Proteomes" id="UP000461730">
    <property type="component" value="Unassembled WGS sequence"/>
</dbReference>
<protein>
    <recommendedName>
        <fullName evidence="3">PXPV repeat-containing protein</fullName>
    </recommendedName>
</protein>
<name>A0A7K1UCR4_9BACT</name>
<dbReference type="AlphaFoldDB" id="A0A7K1UCR4"/>
<keyword evidence="2" id="KW-1185">Reference proteome</keyword>
<dbReference type="RefSeq" id="WP_157309589.1">
    <property type="nucleotide sequence ID" value="NZ_WRXN01000020.1"/>
</dbReference>